<keyword evidence="2" id="KW-1185">Reference proteome</keyword>
<sequence length="110" mass="12764">MSIKYSVVVVAYKDVAPEIEAIVKEHSIREINEPSDIVTFCNYGRQFNQDARACIYLEWYEKNILKYLSEGYEVVLLEIPYSSDKSVMEVLNTIDEKLGENLLVIEHDEI</sequence>
<comment type="caution">
    <text evidence="1">The sequence shown here is derived from an EMBL/GenBank/DDBJ whole genome shotgun (WGS) entry which is preliminary data.</text>
</comment>
<proteinExistence type="predicted"/>
<dbReference type="EMBL" id="JADKNH010000004">
    <property type="protein sequence ID" value="MBF4693008.1"/>
    <property type="molecule type" value="Genomic_DNA"/>
</dbReference>
<dbReference type="RefSeq" id="WP_194701244.1">
    <property type="nucleotide sequence ID" value="NZ_JADKNH010000004.1"/>
</dbReference>
<accession>A0ABR9ZRC8</accession>
<organism evidence="1 2">
    <name type="scientific">Fusibacter ferrireducens</name>
    <dbReference type="NCBI Taxonomy" id="2785058"/>
    <lineage>
        <taxon>Bacteria</taxon>
        <taxon>Bacillati</taxon>
        <taxon>Bacillota</taxon>
        <taxon>Clostridia</taxon>
        <taxon>Eubacteriales</taxon>
        <taxon>Eubacteriales Family XII. Incertae Sedis</taxon>
        <taxon>Fusibacter</taxon>
    </lineage>
</organism>
<dbReference type="Proteomes" id="UP000614200">
    <property type="component" value="Unassembled WGS sequence"/>
</dbReference>
<gene>
    <name evidence="1" type="ORF">ISU02_07745</name>
</gene>
<name>A0ABR9ZRC8_9FIRM</name>
<evidence type="ECO:0000313" key="2">
    <source>
        <dbReference type="Proteomes" id="UP000614200"/>
    </source>
</evidence>
<reference evidence="1 2" key="1">
    <citation type="submission" date="2020-11" db="EMBL/GenBank/DDBJ databases">
        <title>Fusibacter basophilias sp. nov.</title>
        <authorList>
            <person name="Qiu D."/>
        </authorList>
    </citation>
    <scope>NUCLEOTIDE SEQUENCE [LARGE SCALE GENOMIC DNA]</scope>
    <source>
        <strain evidence="1 2">Q10-2</strain>
    </source>
</reference>
<evidence type="ECO:0000313" key="1">
    <source>
        <dbReference type="EMBL" id="MBF4693008.1"/>
    </source>
</evidence>
<protein>
    <submittedName>
        <fullName evidence="1">Uncharacterized protein</fullName>
    </submittedName>
</protein>